<evidence type="ECO:0000313" key="2">
    <source>
        <dbReference type="Proteomes" id="UP000054097"/>
    </source>
</evidence>
<gene>
    <name evidence="1" type="ORF">M408DRAFT_31224</name>
</gene>
<dbReference type="Proteomes" id="UP000054097">
    <property type="component" value="Unassembled WGS sequence"/>
</dbReference>
<dbReference type="HOGENOM" id="CLU_1499867_0_0_1"/>
<dbReference type="AlphaFoldDB" id="A0A0C3AJB8"/>
<feature type="non-terminal residue" evidence="1">
    <location>
        <position position="1"/>
    </location>
</feature>
<reference evidence="1 2" key="1">
    <citation type="submission" date="2014-04" db="EMBL/GenBank/DDBJ databases">
        <authorList>
            <consortium name="DOE Joint Genome Institute"/>
            <person name="Kuo A."/>
            <person name="Zuccaro A."/>
            <person name="Kohler A."/>
            <person name="Nagy L.G."/>
            <person name="Floudas D."/>
            <person name="Copeland A."/>
            <person name="Barry K.W."/>
            <person name="Cichocki N."/>
            <person name="Veneault-Fourrey C."/>
            <person name="LaButti K."/>
            <person name="Lindquist E.A."/>
            <person name="Lipzen A."/>
            <person name="Lundell T."/>
            <person name="Morin E."/>
            <person name="Murat C."/>
            <person name="Sun H."/>
            <person name="Tunlid A."/>
            <person name="Henrissat B."/>
            <person name="Grigoriev I.V."/>
            <person name="Hibbett D.S."/>
            <person name="Martin F."/>
            <person name="Nordberg H.P."/>
            <person name="Cantor M.N."/>
            <person name="Hua S.X."/>
        </authorList>
    </citation>
    <scope>NUCLEOTIDE SEQUENCE [LARGE SCALE GENOMIC DNA]</scope>
    <source>
        <strain evidence="1 2">MAFF 305830</strain>
    </source>
</reference>
<organism evidence="1 2">
    <name type="scientific">Serendipita vermifera MAFF 305830</name>
    <dbReference type="NCBI Taxonomy" id="933852"/>
    <lineage>
        <taxon>Eukaryota</taxon>
        <taxon>Fungi</taxon>
        <taxon>Dikarya</taxon>
        <taxon>Basidiomycota</taxon>
        <taxon>Agaricomycotina</taxon>
        <taxon>Agaricomycetes</taxon>
        <taxon>Sebacinales</taxon>
        <taxon>Serendipitaceae</taxon>
        <taxon>Serendipita</taxon>
    </lineage>
</organism>
<proteinExistence type="predicted"/>
<name>A0A0C3AJB8_SERVB</name>
<evidence type="ECO:0000313" key="1">
    <source>
        <dbReference type="EMBL" id="KIM19436.1"/>
    </source>
</evidence>
<keyword evidence="2" id="KW-1185">Reference proteome</keyword>
<protein>
    <submittedName>
        <fullName evidence="1">Uncharacterized protein</fullName>
    </submittedName>
</protein>
<sequence>EEALTKRRADAEKYGSFRRSVFAKRMEKAVLVTCKKYGEDDIGFDQNTQHQCTIETEKEGAILIKLGARGATQNFTDYCRVLYLRDLLNHPKSLEYINDSDLREMGIYSEPACEFLIDEAGVPLATLSSGIDLETVGEEVIWRRMDTAPHVLLACALDVAARTTAEQHDEEQAKRGGNNI</sequence>
<reference evidence="2" key="2">
    <citation type="submission" date="2015-01" db="EMBL/GenBank/DDBJ databases">
        <title>Evolutionary Origins and Diversification of the Mycorrhizal Mutualists.</title>
        <authorList>
            <consortium name="DOE Joint Genome Institute"/>
            <consortium name="Mycorrhizal Genomics Consortium"/>
            <person name="Kohler A."/>
            <person name="Kuo A."/>
            <person name="Nagy L.G."/>
            <person name="Floudas D."/>
            <person name="Copeland A."/>
            <person name="Barry K.W."/>
            <person name="Cichocki N."/>
            <person name="Veneault-Fourrey C."/>
            <person name="LaButti K."/>
            <person name="Lindquist E.A."/>
            <person name="Lipzen A."/>
            <person name="Lundell T."/>
            <person name="Morin E."/>
            <person name="Murat C."/>
            <person name="Riley R."/>
            <person name="Ohm R."/>
            <person name="Sun H."/>
            <person name="Tunlid A."/>
            <person name="Henrissat B."/>
            <person name="Grigoriev I.V."/>
            <person name="Hibbett D.S."/>
            <person name="Martin F."/>
        </authorList>
    </citation>
    <scope>NUCLEOTIDE SEQUENCE [LARGE SCALE GENOMIC DNA]</scope>
    <source>
        <strain evidence="2">MAFF 305830</strain>
    </source>
</reference>
<dbReference type="EMBL" id="KN824709">
    <property type="protein sequence ID" value="KIM19436.1"/>
    <property type="molecule type" value="Genomic_DNA"/>
</dbReference>
<accession>A0A0C3AJB8</accession>